<proteinExistence type="inferred from homology"/>
<evidence type="ECO:0000256" key="2">
    <source>
        <dbReference type="ARBA" id="ARBA00010145"/>
    </source>
</evidence>
<name>A0A4R6UB05_9BACI</name>
<feature type="transmembrane region" description="Helical" evidence="8">
    <location>
        <begin position="6"/>
        <end position="26"/>
    </location>
</feature>
<dbReference type="RefSeq" id="WP_341770319.1">
    <property type="nucleotide sequence ID" value="NZ_SNYJ01000002.1"/>
</dbReference>
<comment type="subcellular location">
    <subcellularLocation>
        <location evidence="1">Cell membrane</location>
        <topology evidence="1">Multi-pass membrane protein</topology>
    </subcellularLocation>
</comment>
<evidence type="ECO:0000256" key="7">
    <source>
        <dbReference type="ARBA" id="ARBA00023136"/>
    </source>
</evidence>
<dbReference type="Gene3D" id="1.20.1530.20">
    <property type="match status" value="1"/>
</dbReference>
<feature type="transmembrane region" description="Helical" evidence="8">
    <location>
        <begin position="61"/>
        <end position="82"/>
    </location>
</feature>
<keyword evidence="3" id="KW-0813">Transport</keyword>
<dbReference type="PANTHER" id="PTHR36838">
    <property type="entry name" value="AUXIN EFFLUX CARRIER FAMILY PROTEIN"/>
    <property type="match status" value="1"/>
</dbReference>
<dbReference type="GO" id="GO:0055085">
    <property type="term" value="P:transmembrane transport"/>
    <property type="evidence" value="ECO:0007669"/>
    <property type="project" value="InterPro"/>
</dbReference>
<evidence type="ECO:0008006" key="11">
    <source>
        <dbReference type="Google" id="ProtNLM"/>
    </source>
</evidence>
<keyword evidence="10" id="KW-1185">Reference proteome</keyword>
<dbReference type="InterPro" id="IPR038770">
    <property type="entry name" value="Na+/solute_symporter_sf"/>
</dbReference>
<feature type="transmembrane region" description="Helical" evidence="8">
    <location>
        <begin position="228"/>
        <end position="247"/>
    </location>
</feature>
<keyword evidence="7 8" id="KW-0472">Membrane</keyword>
<dbReference type="AlphaFoldDB" id="A0A4R6UB05"/>
<feature type="transmembrane region" description="Helical" evidence="8">
    <location>
        <begin position="38"/>
        <end position="55"/>
    </location>
</feature>
<comment type="similarity">
    <text evidence="2">Belongs to the auxin efflux carrier (TC 2.A.69) family.</text>
</comment>
<dbReference type="Pfam" id="PF03547">
    <property type="entry name" value="Mem_trans"/>
    <property type="match status" value="1"/>
</dbReference>
<feature type="transmembrane region" description="Helical" evidence="8">
    <location>
        <begin position="285"/>
        <end position="307"/>
    </location>
</feature>
<feature type="transmembrane region" description="Helical" evidence="8">
    <location>
        <begin position="159"/>
        <end position="181"/>
    </location>
</feature>
<dbReference type="Proteomes" id="UP000295632">
    <property type="component" value="Unassembled WGS sequence"/>
</dbReference>
<evidence type="ECO:0000256" key="3">
    <source>
        <dbReference type="ARBA" id="ARBA00022448"/>
    </source>
</evidence>
<accession>A0A4R6UB05</accession>
<feature type="transmembrane region" description="Helical" evidence="8">
    <location>
        <begin position="187"/>
        <end position="208"/>
    </location>
</feature>
<dbReference type="InterPro" id="IPR004776">
    <property type="entry name" value="Mem_transp_PIN-like"/>
</dbReference>
<protein>
    <recommendedName>
        <fullName evidence="11">AEC family transporter</fullName>
    </recommendedName>
</protein>
<evidence type="ECO:0000313" key="9">
    <source>
        <dbReference type="EMBL" id="TDQ42243.1"/>
    </source>
</evidence>
<organism evidence="9 10">
    <name type="scientific">Aureibacillus halotolerans</name>
    <dbReference type="NCBI Taxonomy" id="1508390"/>
    <lineage>
        <taxon>Bacteria</taxon>
        <taxon>Bacillati</taxon>
        <taxon>Bacillota</taxon>
        <taxon>Bacilli</taxon>
        <taxon>Bacillales</taxon>
        <taxon>Bacillaceae</taxon>
        <taxon>Aureibacillus</taxon>
    </lineage>
</organism>
<feature type="transmembrane region" description="Helical" evidence="8">
    <location>
        <begin position="253"/>
        <end position="273"/>
    </location>
</feature>
<dbReference type="GO" id="GO:0005886">
    <property type="term" value="C:plasma membrane"/>
    <property type="evidence" value="ECO:0007669"/>
    <property type="project" value="UniProtKB-SubCell"/>
</dbReference>
<feature type="transmembrane region" description="Helical" evidence="8">
    <location>
        <begin position="94"/>
        <end position="113"/>
    </location>
</feature>
<dbReference type="PANTHER" id="PTHR36838:SF1">
    <property type="entry name" value="SLR1864 PROTEIN"/>
    <property type="match status" value="1"/>
</dbReference>
<evidence type="ECO:0000256" key="5">
    <source>
        <dbReference type="ARBA" id="ARBA00022692"/>
    </source>
</evidence>
<sequence length="308" mass="33925">MISQWFTIVSTIIAPVFVLVIIGVILQRKFHLDMYTLSKMNLYLLVPALIFTKLYETAISLHEFFTIAGLTLLSLAILYLVARVITTVFRFSKSMRIAFSNSVIFYNSGNYGVPVNDLVFRSDPYAMSIQVIVLLIQNIVTFSYGIFSLQSSDKSFWQALLSYAKLPVLYAMLAAIALNVTKIDLPLALYTPATYISDAVIAIALITLGCQVAELKLKRNLGKVYGSLSLRLLLGPAIAAGLIYLFQLEGITAQAFFISAAMPTSVNSAIIAQEYNNEPEFSAQTVLASTMLSSVTVSLVIFLSTILY</sequence>
<reference evidence="9 10" key="1">
    <citation type="submission" date="2019-03" db="EMBL/GenBank/DDBJ databases">
        <title>Genomic Encyclopedia of Type Strains, Phase IV (KMG-IV): sequencing the most valuable type-strain genomes for metagenomic binning, comparative biology and taxonomic classification.</title>
        <authorList>
            <person name="Goeker M."/>
        </authorList>
    </citation>
    <scope>NUCLEOTIDE SEQUENCE [LARGE SCALE GENOMIC DNA]</scope>
    <source>
        <strain evidence="9 10">DSM 28697</strain>
    </source>
</reference>
<comment type="caution">
    <text evidence="9">The sequence shown here is derived from an EMBL/GenBank/DDBJ whole genome shotgun (WGS) entry which is preliminary data.</text>
</comment>
<dbReference type="EMBL" id="SNYJ01000002">
    <property type="protein sequence ID" value="TDQ42243.1"/>
    <property type="molecule type" value="Genomic_DNA"/>
</dbReference>
<evidence type="ECO:0000256" key="4">
    <source>
        <dbReference type="ARBA" id="ARBA00022475"/>
    </source>
</evidence>
<gene>
    <name evidence="9" type="ORF">EV213_102274</name>
</gene>
<keyword evidence="5 8" id="KW-0812">Transmembrane</keyword>
<evidence type="ECO:0000256" key="6">
    <source>
        <dbReference type="ARBA" id="ARBA00022989"/>
    </source>
</evidence>
<evidence type="ECO:0000256" key="1">
    <source>
        <dbReference type="ARBA" id="ARBA00004651"/>
    </source>
</evidence>
<evidence type="ECO:0000313" key="10">
    <source>
        <dbReference type="Proteomes" id="UP000295632"/>
    </source>
</evidence>
<feature type="transmembrane region" description="Helical" evidence="8">
    <location>
        <begin position="125"/>
        <end position="147"/>
    </location>
</feature>
<keyword evidence="4" id="KW-1003">Cell membrane</keyword>
<keyword evidence="6 8" id="KW-1133">Transmembrane helix</keyword>
<evidence type="ECO:0000256" key="8">
    <source>
        <dbReference type="SAM" id="Phobius"/>
    </source>
</evidence>